<dbReference type="CDD" id="cd04280">
    <property type="entry name" value="ZnMc_astacin_like"/>
    <property type="match status" value="1"/>
</dbReference>
<keyword evidence="7" id="KW-0865">Zymogen</keyword>
<dbReference type="GO" id="GO:0008270">
    <property type="term" value="F:zinc ion binding"/>
    <property type="evidence" value="ECO:0007669"/>
    <property type="project" value="UniProtKB-UniRule"/>
</dbReference>
<organism evidence="15 16">
    <name type="scientific">Ascaris lumbricoides</name>
    <name type="common">Giant roundworm</name>
    <dbReference type="NCBI Taxonomy" id="6252"/>
    <lineage>
        <taxon>Eukaryota</taxon>
        <taxon>Metazoa</taxon>
        <taxon>Ecdysozoa</taxon>
        <taxon>Nematoda</taxon>
        <taxon>Chromadorea</taxon>
        <taxon>Rhabditida</taxon>
        <taxon>Spirurina</taxon>
        <taxon>Ascaridomorpha</taxon>
        <taxon>Ascaridoidea</taxon>
        <taxon>Ascarididae</taxon>
        <taxon>Ascaris</taxon>
    </lineage>
</organism>
<dbReference type="InterPro" id="IPR001506">
    <property type="entry name" value="Peptidase_M12A"/>
</dbReference>
<comment type="function">
    <text evidence="1">Metalloprotease.</text>
</comment>
<evidence type="ECO:0000256" key="2">
    <source>
        <dbReference type="ARBA" id="ARBA00022670"/>
    </source>
</evidence>
<evidence type="ECO:0000313" key="15">
    <source>
        <dbReference type="Proteomes" id="UP000036681"/>
    </source>
</evidence>
<keyword evidence="11" id="KW-0732">Signal</keyword>
<keyword evidence="8" id="KW-1015">Disulfide bond</keyword>
<dbReference type="GO" id="GO:0006508">
    <property type="term" value="P:proteolysis"/>
    <property type="evidence" value="ECO:0007669"/>
    <property type="project" value="UniProtKB-KW"/>
</dbReference>
<keyword evidence="4 10" id="KW-0378">Hydrolase</keyword>
<dbReference type="EC" id="3.4.24.-" evidence="11"/>
<keyword evidence="6 10" id="KW-0482">Metalloprotease</keyword>
<keyword evidence="5 10" id="KW-0862">Zinc</keyword>
<dbReference type="PANTHER" id="PTHR10127">
    <property type="entry name" value="DISCOIDIN, CUB, EGF, LAMININ , AND ZINC METALLOPROTEASE DOMAIN CONTAINING"/>
    <property type="match status" value="1"/>
</dbReference>
<feature type="region of interest" description="Disordered" evidence="12">
    <location>
        <begin position="20"/>
        <end position="77"/>
    </location>
</feature>
<dbReference type="SUPFAM" id="SSF55486">
    <property type="entry name" value="Metalloproteases ('zincins'), catalytic domain"/>
    <property type="match status" value="1"/>
</dbReference>
<dbReference type="InterPro" id="IPR003582">
    <property type="entry name" value="ShKT_dom"/>
</dbReference>
<dbReference type="Gene3D" id="3.40.390.10">
    <property type="entry name" value="Collagenase (Catalytic Domain)"/>
    <property type="match status" value="1"/>
</dbReference>
<feature type="binding site" evidence="10">
    <location>
        <position position="395"/>
    </location>
    <ligand>
        <name>Zn(2+)</name>
        <dbReference type="ChEBI" id="CHEBI:29105"/>
        <note>catalytic</note>
    </ligand>
</feature>
<dbReference type="PROSITE" id="PS51670">
    <property type="entry name" value="SHKT"/>
    <property type="match status" value="1"/>
</dbReference>
<dbReference type="PROSITE" id="PS51864">
    <property type="entry name" value="ASTACIN"/>
    <property type="match status" value="1"/>
</dbReference>
<dbReference type="WBParaSite" id="ALUE_0001386001-mRNA-1">
    <property type="protein sequence ID" value="ALUE_0001386001-mRNA-1"/>
    <property type="gene ID" value="ALUE_0001386001"/>
</dbReference>
<dbReference type="SMART" id="SM00254">
    <property type="entry name" value="ShKT"/>
    <property type="match status" value="1"/>
</dbReference>
<feature type="binding site" evidence="10">
    <location>
        <position position="401"/>
    </location>
    <ligand>
        <name>Zn(2+)</name>
        <dbReference type="ChEBI" id="CHEBI:29105"/>
        <note>catalytic</note>
    </ligand>
</feature>
<evidence type="ECO:0000259" key="14">
    <source>
        <dbReference type="PROSITE" id="PS51864"/>
    </source>
</evidence>
<dbReference type="PRINTS" id="PR00480">
    <property type="entry name" value="ASTACIN"/>
</dbReference>
<evidence type="ECO:0000256" key="7">
    <source>
        <dbReference type="ARBA" id="ARBA00023145"/>
    </source>
</evidence>
<feature type="compositionally biased region" description="Pro residues" evidence="12">
    <location>
        <begin position="21"/>
        <end position="77"/>
    </location>
</feature>
<evidence type="ECO:0000256" key="8">
    <source>
        <dbReference type="ARBA" id="ARBA00023157"/>
    </source>
</evidence>
<dbReference type="Pfam" id="PF01400">
    <property type="entry name" value="Astacin"/>
    <property type="match status" value="1"/>
</dbReference>
<evidence type="ECO:0000256" key="5">
    <source>
        <dbReference type="ARBA" id="ARBA00022833"/>
    </source>
</evidence>
<evidence type="ECO:0000256" key="9">
    <source>
        <dbReference type="PROSITE-ProRule" id="PRU01005"/>
    </source>
</evidence>
<dbReference type="AlphaFoldDB" id="A0A0M3I8Y6"/>
<evidence type="ECO:0000313" key="16">
    <source>
        <dbReference type="WBParaSite" id="ALUE_0001386001-mRNA-1"/>
    </source>
</evidence>
<dbReference type="InterPro" id="IPR006026">
    <property type="entry name" value="Peptidase_Metallo"/>
</dbReference>
<dbReference type="GO" id="GO:0004222">
    <property type="term" value="F:metalloendopeptidase activity"/>
    <property type="evidence" value="ECO:0007669"/>
    <property type="project" value="UniProtKB-UniRule"/>
</dbReference>
<evidence type="ECO:0000256" key="4">
    <source>
        <dbReference type="ARBA" id="ARBA00022801"/>
    </source>
</evidence>
<reference evidence="16" key="1">
    <citation type="submission" date="2016-05" db="UniProtKB">
        <authorList>
            <consortium name="WormBaseParasite"/>
        </authorList>
    </citation>
    <scope>IDENTIFICATION</scope>
</reference>
<dbReference type="Gene3D" id="1.10.10.1940">
    <property type="match status" value="1"/>
</dbReference>
<evidence type="ECO:0000256" key="6">
    <source>
        <dbReference type="ARBA" id="ARBA00023049"/>
    </source>
</evidence>
<sequence>MFLQVIVAFSWELISCQPQNPFAPPPPPPFRPPPPPFRPPPPPFRPPPPLFPPPPPPFQPPPPPLRPPPPFSPAAPPPPWIGISDPNLLNYLSRLQTSVSPEYAFNYFCGRFPAHDGCRQQQRWQPQAQQPVPTNLQPIIATTTMPPIPRIQIADSLQGVPSELKSQLKHFAFQMLDEKDKRNILKACSGKVKCLEQSETATKKRAAVKHYEIALNKMIQPNALDVERSVELRHLRTQQVKQAMLRRAGIGDKVIAANDGTFQDDILLTEHQSNWILNEISALDGRRKRDSLFFENAPTQKWPTGEPIKYYFDPSLNSDDQEVVKRALRSIERNTCIKFELVAERPHSKYIHYIKNPDPAFCGLSFIGRVEPVNPIYLSFLCVDLIGVTVHETMHALGINHQQLRADRDEYVSVQWDNINPQLYDYFAIADTSQFTSYGIAYDYYSIMHYSPFVGGVDADKPTLVPKMQPERFMKVNKSNILKFILRFTSEIMIRLLNSLYQIIGQRKGLSDRDVELLRVMYCNPGCEDKIVYCGIWTLKGLCNARNPGSWMKRNCRRSCGFC</sequence>
<accession>A0A0M3I8Y6</accession>
<dbReference type="SUPFAM" id="SSF101447">
    <property type="entry name" value="Formin homology 2 domain (FH2 domain)"/>
    <property type="match status" value="1"/>
</dbReference>
<evidence type="ECO:0000259" key="13">
    <source>
        <dbReference type="PROSITE" id="PS51670"/>
    </source>
</evidence>
<evidence type="ECO:0000256" key="1">
    <source>
        <dbReference type="ARBA" id="ARBA00002657"/>
    </source>
</evidence>
<feature type="chain" id="PRO_5007746527" description="Metalloendopeptidase" evidence="11">
    <location>
        <begin position="19"/>
        <end position="563"/>
    </location>
</feature>
<feature type="binding site" evidence="10">
    <location>
        <position position="391"/>
    </location>
    <ligand>
        <name>Zn(2+)</name>
        <dbReference type="ChEBI" id="CHEBI:29105"/>
        <note>catalytic</note>
    </ligand>
</feature>
<evidence type="ECO:0000256" key="10">
    <source>
        <dbReference type="PROSITE-ProRule" id="PRU01211"/>
    </source>
</evidence>
<dbReference type="Pfam" id="PF01549">
    <property type="entry name" value="ShK"/>
    <property type="match status" value="1"/>
</dbReference>
<feature type="domain" description="ShKT" evidence="13">
    <location>
        <begin position="527"/>
        <end position="563"/>
    </location>
</feature>
<dbReference type="Proteomes" id="UP000036681">
    <property type="component" value="Unplaced"/>
</dbReference>
<name>A0A0M3I8Y6_ASCLU</name>
<dbReference type="PANTHER" id="PTHR10127:SF802">
    <property type="entry name" value="ZINC METALLOPROTEINASE NAS-10"/>
    <property type="match status" value="1"/>
</dbReference>
<dbReference type="InterPro" id="IPR024079">
    <property type="entry name" value="MetalloPept_cat_dom_sf"/>
</dbReference>
<dbReference type="InterPro" id="IPR034035">
    <property type="entry name" value="Astacin-like_dom"/>
</dbReference>
<proteinExistence type="predicted"/>
<comment type="caution">
    <text evidence="9">Lacks conserved residue(s) required for the propagation of feature annotation.</text>
</comment>
<evidence type="ECO:0000256" key="12">
    <source>
        <dbReference type="SAM" id="MobiDB-lite"/>
    </source>
</evidence>
<keyword evidence="3 10" id="KW-0479">Metal-binding</keyword>
<evidence type="ECO:0000256" key="3">
    <source>
        <dbReference type="ARBA" id="ARBA00022723"/>
    </source>
</evidence>
<feature type="active site" evidence="10">
    <location>
        <position position="392"/>
    </location>
</feature>
<protein>
    <recommendedName>
        <fullName evidence="11">Metalloendopeptidase</fullName>
        <ecNumber evidence="11">3.4.24.-</ecNumber>
    </recommendedName>
</protein>
<keyword evidence="2 10" id="KW-0645">Protease</keyword>
<dbReference type="SMART" id="SM00235">
    <property type="entry name" value="ZnMc"/>
    <property type="match status" value="1"/>
</dbReference>
<feature type="domain" description="Peptidase M12A" evidence="14">
    <location>
        <begin position="296"/>
        <end position="524"/>
    </location>
</feature>
<keyword evidence="15" id="KW-1185">Reference proteome</keyword>
<comment type="cofactor">
    <cofactor evidence="10 11">
        <name>Zn(2+)</name>
        <dbReference type="ChEBI" id="CHEBI:29105"/>
    </cofactor>
    <text evidence="10 11">Binds 1 zinc ion per subunit.</text>
</comment>
<feature type="signal peptide" evidence="11">
    <location>
        <begin position="1"/>
        <end position="18"/>
    </location>
</feature>
<evidence type="ECO:0000256" key="11">
    <source>
        <dbReference type="RuleBase" id="RU361183"/>
    </source>
</evidence>